<protein>
    <submittedName>
        <fullName evidence="8">Putative secreted protein (Por secretion system target)</fullName>
    </submittedName>
</protein>
<dbReference type="PROSITE" id="PS50853">
    <property type="entry name" value="FN3"/>
    <property type="match status" value="1"/>
</dbReference>
<dbReference type="OrthoDB" id="9813435at2"/>
<dbReference type="PROSITE" id="PS00138">
    <property type="entry name" value="SUBTILASE_SER"/>
    <property type="match status" value="1"/>
</dbReference>
<keyword evidence="6" id="KW-0732">Signal</keyword>
<dbReference type="PRINTS" id="PR00723">
    <property type="entry name" value="SUBTILISIN"/>
</dbReference>
<feature type="active site" description="Charge relay system" evidence="5">
    <location>
        <position position="264"/>
    </location>
</feature>
<evidence type="ECO:0000313" key="9">
    <source>
        <dbReference type="Proteomes" id="UP000245535"/>
    </source>
</evidence>
<dbReference type="Gene3D" id="3.40.50.200">
    <property type="entry name" value="Peptidase S8/S53 domain"/>
    <property type="match status" value="1"/>
</dbReference>
<name>A0A316A4J3_SEDFL</name>
<keyword evidence="3 5" id="KW-0378">Hydrolase</keyword>
<proteinExistence type="inferred from homology"/>
<evidence type="ECO:0000256" key="4">
    <source>
        <dbReference type="ARBA" id="ARBA00022825"/>
    </source>
</evidence>
<dbReference type="SUPFAM" id="SSF49265">
    <property type="entry name" value="Fibronectin type III"/>
    <property type="match status" value="1"/>
</dbReference>
<reference evidence="8 9" key="1">
    <citation type="submission" date="2018-03" db="EMBL/GenBank/DDBJ databases">
        <title>Genomic Encyclopedia of Archaeal and Bacterial Type Strains, Phase II (KMG-II): from individual species to whole genera.</title>
        <authorList>
            <person name="Goeker M."/>
        </authorList>
    </citation>
    <scope>NUCLEOTIDE SEQUENCE [LARGE SCALE GENOMIC DNA]</scope>
    <source>
        <strain evidence="8 9">DSM 28229</strain>
    </source>
</reference>
<dbReference type="SUPFAM" id="SSF52743">
    <property type="entry name" value="Subtilisin-like"/>
    <property type="match status" value="1"/>
</dbReference>
<keyword evidence="4 5" id="KW-0720">Serine protease</keyword>
<dbReference type="InterPro" id="IPR015500">
    <property type="entry name" value="Peptidase_S8_subtilisin-rel"/>
</dbReference>
<evidence type="ECO:0000259" key="7">
    <source>
        <dbReference type="PROSITE" id="PS50853"/>
    </source>
</evidence>
<organism evidence="8 9">
    <name type="scientific">Sediminitomix flava</name>
    <dbReference type="NCBI Taxonomy" id="379075"/>
    <lineage>
        <taxon>Bacteria</taxon>
        <taxon>Pseudomonadati</taxon>
        <taxon>Bacteroidota</taxon>
        <taxon>Cytophagia</taxon>
        <taxon>Cytophagales</taxon>
        <taxon>Flammeovirgaceae</taxon>
        <taxon>Sediminitomix</taxon>
    </lineage>
</organism>
<gene>
    <name evidence="8" type="ORF">BC781_1011038</name>
</gene>
<dbReference type="InterPro" id="IPR003961">
    <property type="entry name" value="FN3_dom"/>
</dbReference>
<dbReference type="InterPro" id="IPR036116">
    <property type="entry name" value="FN3_sf"/>
</dbReference>
<dbReference type="RefSeq" id="WP_158281396.1">
    <property type="nucleotide sequence ID" value="NZ_QGDO01000001.1"/>
</dbReference>
<accession>A0A316A4J3</accession>
<feature type="active site" description="Charge relay system" evidence="5">
    <location>
        <position position="448"/>
    </location>
</feature>
<dbReference type="Pfam" id="PF00082">
    <property type="entry name" value="Peptidase_S8"/>
    <property type="match status" value="1"/>
</dbReference>
<evidence type="ECO:0000256" key="6">
    <source>
        <dbReference type="SAM" id="SignalP"/>
    </source>
</evidence>
<dbReference type="PROSITE" id="PS00137">
    <property type="entry name" value="SUBTILASE_HIS"/>
    <property type="match status" value="1"/>
</dbReference>
<keyword evidence="2 5" id="KW-0645">Protease</keyword>
<feature type="chain" id="PRO_5016455958" evidence="6">
    <location>
        <begin position="24"/>
        <end position="2533"/>
    </location>
</feature>
<dbReference type="Proteomes" id="UP000245535">
    <property type="component" value="Unassembled WGS sequence"/>
</dbReference>
<comment type="caution">
    <text evidence="8">The sequence shown here is derived from an EMBL/GenBank/DDBJ whole genome shotgun (WGS) entry which is preliminary data.</text>
</comment>
<dbReference type="InterPro" id="IPR013783">
    <property type="entry name" value="Ig-like_fold"/>
</dbReference>
<dbReference type="EMBL" id="QGDO01000001">
    <property type="protein sequence ID" value="PWJ44667.1"/>
    <property type="molecule type" value="Genomic_DNA"/>
</dbReference>
<evidence type="ECO:0000256" key="5">
    <source>
        <dbReference type="PROSITE-ProRule" id="PRU01240"/>
    </source>
</evidence>
<dbReference type="InterPro" id="IPR022398">
    <property type="entry name" value="Peptidase_S8_His-AS"/>
</dbReference>
<sequence length="2533" mass="279398">MNAKTKIYSLVAFLLLSFTGVQAQSLDDVELGKVRIKFKQEFESEKLSVMSSARTSSESSFASVNDVAFESVSQQFNITIFKRVFPFSAKHEAKHRKHGLHLWYEVQFSTEQDPMEVVEAYSALSGVDVAKPIYKKVLPNSTSAITYVKAKTLNTASTLTAETFNDPMLADQWHYENDGLRVGENDADIDLEAAWEIQTGSPKVIVAIVDGGIDVAHEDLKDNLWMNEAELNGEEGVDDDGNGYVDDFHGYNFKSNGQVTGASHGTHVAGTVGAVNNNGIGVAGVAGGNGADSSGVSLMSCQIFEESGSSGGAAAAYVYAADNGAVIAQSSWGYTSPGHFEQDVQDAIAYFRAEAGNEEDFPNSPMVGGLAIFAAGNNGQNELHYPAAFENVMAVTSLGPSNLPAPYSNHGTWTEIAAPGGDQVNFAEIGGVLSTVPGNEYAYMQGTSMACPHVSGVAALILSEYPADNITPEDLMNRLMESATPFSSDMNPYYNGLMGVGILNARAALQNDAKIPPTDFTDFRIENIYHTSLDLVWTVPTDEDDESPSYYNLWLSNEEIIDEYLDLVPPYEIQNTILAGEEAILSIGGLRKQTEYYFAIQAVDRWGNKNSISYVNATTLDEPHFSFSPKNITLDIDVTSQKIHEEFVTITNSGEAALQWASSVENLGEIIAEELIEEEEEDETEEEVLSLYENGPRLKTLNVGHSELNFAGVFDVNGQIGYANTSNEVGSVGGISVSASEIKTDTLIDQTEYVAGLLHDNEYDNNYYDFAVYESSKNIGFSSATRFQIPLDYRFPLTHVEAVMWVEKDMKDPFIIEICKGGDEPVDLETIYAQPYYPRSALTDGWAWHKMSLAKPIELESNDIIWVKIHHPKEPETYLATIRTGAFPGGNFYTSHDGGRTYQYSSIELPLGGYLIPKVRVASTGEDATYLYIDPISGEVAGGSSENVRLVVDATNLKDGGHATAAAIYTNDANFPIGAVMVDVNVTGQVAEAKYEPNQSVGSLYTAVANTVKVRVENSGLADLEIYGLESVHSEILSTVANRDTAVVEPNLYTELEVTITPSESGVFDKEAYIKTNVGDLMVFFKAAVTDPPIATLAPSMISASVNENETTTVDFTISNDGAIPMNVSFPMDYSSTNKRITYTEDHSNAGAFEDISAFGISLRDSVLNAYTQEMPLGFDFPYFNDIFSYVNINSRGRIYFSAFTEPRYEWERENINRYPAEGGGLGTISVLEDFMQLTEDYLWKIPSEADAYCANLGNRFIVQYHNVKGNLRDEEEGRVTAQVVLFKDGAIEFRYDELQENSLADSALVGFQNLEGTVGYTLQERDAGRSIASHTSYRFVRETALPFVSAVSDDEFILQPSESKTITATLDPSTYELFDGKHRDFIFMETNTQKGFEQVVVDLTVNGFAELVDVGEDLLIDSVMIGKQDTAFFFIENTGTKAFEVTQLHANPTAFDVNVAVPFTVEAKEKKYIQVIYAANTVENFTETWQIITDVGQQSIDITAKSIPTPEPVVSLETSSFDLTTAETKTGRLTVENISSTEMEYTVYPSPLTRFSTDGLGVNTYTFRDSHEDAQVRYEWIEIAKNENLLTVPTDGYKKVEIPFTFNFYGQETNEIWVCENGYLTTVEPEVSSDPQYGPFREDDGTKGVVAPLWSYWKNNDADTESGIYLQADEERLIVEWKRVVNQYPGMPGYATFQAILHKNGQIKFQYELVDNYDGETWYGLKHINGKDIVDLGRPGHDWSELFKTPFNDYQAIVLTPAIDVVLAGNQSNTHDFVLDAERLASGTYLDTLLVKTNSTLVPEIEKEMTFNVTGIASMEVSEDSLNYGDVFFLERQSLRYKQTFEVSNQGTEVVTIDQIVLPALPDARLYLNETRLTFRSNGELLSPISIGLGEKHAFELEFKTEEVKTYADKLVLETSNNGQVELFVKASVVSPPVMNVVSEDYTDHLTTKDTLSHDFVIENNGAYPLTYLVRAGYEFVSNASTQSNTARSSVSQLAEEDSVDQKSSFDSLHYDVAETSHLSYSNLSSIPIRTAVRMTAPSYGFTISHVKAMVRYSEHAPIRVEIYDTSGEWPDDGNLIYREDINSSTSELNIGSLNWMTLELSEAVSIAGNEDFYLVITHLEFASAAYDDISDEEVLARNFLSIQPMVEGEPSDWFSGDPEHSAYDEAIDFVWKMRALSFQASWLELDPVEGVIEPGDSQTISASLLGSRMANGLNIGYATIVSDDPLNGTSQVNYVMTLNGAPEVTYSPDQYGEAVNVKENETKVVHLLAEDPEGDEITFELADSTFATIEQSASNQAKLTLKPSYDDQGEQEVKVSIKDVHGNETIHPIKVKVWNANRAPLTIDPWAINMTLEQPIAYTVKVADIFYDEDGDALQYGAVNDTPEILDVAYGGEEVAIIPKSAGVGVVYFLADDGSENGFTYTYLVVYVYSDGSSDDTSSASPSSFVVEPTLIDDGEVTMTFHTEARGIAKVEIISIEGQILRSYEQVLTDTDEQRFDYEISGLSSGIYLVRVSTAEGPIGVERIVVQ</sequence>
<dbReference type="PANTHER" id="PTHR43399">
    <property type="entry name" value="SUBTILISIN-RELATED"/>
    <property type="match status" value="1"/>
</dbReference>
<feature type="domain" description="Fibronectin type-III" evidence="7">
    <location>
        <begin position="516"/>
        <end position="622"/>
    </location>
</feature>
<comment type="similarity">
    <text evidence="1 5">Belongs to the peptidase S8 family.</text>
</comment>
<dbReference type="Gene3D" id="2.60.40.10">
    <property type="entry name" value="Immunoglobulins"/>
    <property type="match status" value="2"/>
</dbReference>
<feature type="signal peptide" evidence="6">
    <location>
        <begin position="1"/>
        <end position="23"/>
    </location>
</feature>
<dbReference type="SMART" id="SM00060">
    <property type="entry name" value="FN3"/>
    <property type="match status" value="1"/>
</dbReference>
<keyword evidence="9" id="KW-1185">Reference proteome</keyword>
<dbReference type="GO" id="GO:0004252">
    <property type="term" value="F:serine-type endopeptidase activity"/>
    <property type="evidence" value="ECO:0007669"/>
    <property type="project" value="UniProtKB-UniRule"/>
</dbReference>
<dbReference type="PROSITE" id="PS51892">
    <property type="entry name" value="SUBTILASE"/>
    <property type="match status" value="1"/>
</dbReference>
<dbReference type="PANTHER" id="PTHR43399:SF4">
    <property type="entry name" value="CELL WALL-ASSOCIATED PROTEASE"/>
    <property type="match status" value="1"/>
</dbReference>
<evidence type="ECO:0000256" key="3">
    <source>
        <dbReference type="ARBA" id="ARBA00022801"/>
    </source>
</evidence>
<dbReference type="InterPro" id="IPR036852">
    <property type="entry name" value="Peptidase_S8/S53_dom_sf"/>
</dbReference>
<evidence type="ECO:0000313" key="8">
    <source>
        <dbReference type="EMBL" id="PWJ44667.1"/>
    </source>
</evidence>
<evidence type="ECO:0000256" key="2">
    <source>
        <dbReference type="ARBA" id="ARBA00022670"/>
    </source>
</evidence>
<dbReference type="InterPro" id="IPR023828">
    <property type="entry name" value="Peptidase_S8_Ser-AS"/>
</dbReference>
<feature type="active site" description="Charge relay system" evidence="5">
    <location>
        <position position="210"/>
    </location>
</feature>
<evidence type="ECO:0000256" key="1">
    <source>
        <dbReference type="ARBA" id="ARBA00011073"/>
    </source>
</evidence>
<dbReference type="InterPro" id="IPR000209">
    <property type="entry name" value="Peptidase_S8/S53_dom"/>
</dbReference>
<dbReference type="InterPro" id="IPR051048">
    <property type="entry name" value="Peptidase_S8/S53_subtilisin"/>
</dbReference>
<dbReference type="GO" id="GO:0006508">
    <property type="term" value="P:proteolysis"/>
    <property type="evidence" value="ECO:0007669"/>
    <property type="project" value="UniProtKB-KW"/>
</dbReference>